<keyword evidence="3" id="KW-1185">Reference proteome</keyword>
<reference evidence="2" key="1">
    <citation type="submission" date="2023-03" db="EMBL/GenBank/DDBJ databases">
        <title>Massive genome expansion in bonnet fungi (Mycena s.s.) driven by repeated elements and novel gene families across ecological guilds.</title>
        <authorList>
            <consortium name="Lawrence Berkeley National Laboratory"/>
            <person name="Harder C.B."/>
            <person name="Miyauchi S."/>
            <person name="Viragh M."/>
            <person name="Kuo A."/>
            <person name="Thoen E."/>
            <person name="Andreopoulos B."/>
            <person name="Lu D."/>
            <person name="Skrede I."/>
            <person name="Drula E."/>
            <person name="Henrissat B."/>
            <person name="Morin E."/>
            <person name="Kohler A."/>
            <person name="Barry K."/>
            <person name="LaButti K."/>
            <person name="Morin E."/>
            <person name="Salamov A."/>
            <person name="Lipzen A."/>
            <person name="Mereny Z."/>
            <person name="Hegedus B."/>
            <person name="Baldrian P."/>
            <person name="Stursova M."/>
            <person name="Weitz H."/>
            <person name="Taylor A."/>
            <person name="Grigoriev I.V."/>
            <person name="Nagy L.G."/>
            <person name="Martin F."/>
            <person name="Kauserud H."/>
        </authorList>
    </citation>
    <scope>NUCLEOTIDE SEQUENCE</scope>
    <source>
        <strain evidence="2">CBHHK002</strain>
    </source>
</reference>
<feature type="compositionally biased region" description="Polar residues" evidence="1">
    <location>
        <begin position="79"/>
        <end position="97"/>
    </location>
</feature>
<comment type="caution">
    <text evidence="2">The sequence shown here is derived from an EMBL/GenBank/DDBJ whole genome shotgun (WGS) entry which is preliminary data.</text>
</comment>
<evidence type="ECO:0000313" key="2">
    <source>
        <dbReference type="EMBL" id="KAJ7330888.1"/>
    </source>
</evidence>
<sequence length="237" mass="26024">MSGRCGQGNYRPSYGAIGKKRRSSYIANKASQPTAKTSKNPPKPVPKKSKEKEEAAEVRALKAQVKRIEAACPKRVHSPTPTSPTGSDQEDALNQSQDGDDNDNEESPQSLGRTPPPNDSDDIYRARCSSTSTDMDSRWLSMMSCPRRRAGADHEFTTEEYGPCQHTNFQHLKTMLTEQEGEKLADVDFAAKQALARLPLLKCQVPTSTISTLYISAPGTSLEHHYINSFLVAVAVV</sequence>
<name>A0AAD6ZN50_9AGAR</name>
<feature type="region of interest" description="Disordered" evidence="1">
    <location>
        <begin position="1"/>
        <end position="125"/>
    </location>
</feature>
<proteinExistence type="predicted"/>
<evidence type="ECO:0000313" key="3">
    <source>
        <dbReference type="Proteomes" id="UP001218218"/>
    </source>
</evidence>
<feature type="compositionally biased region" description="Basic and acidic residues" evidence="1">
    <location>
        <begin position="48"/>
        <end position="60"/>
    </location>
</feature>
<organism evidence="2 3">
    <name type="scientific">Mycena albidolilacea</name>
    <dbReference type="NCBI Taxonomy" id="1033008"/>
    <lineage>
        <taxon>Eukaryota</taxon>
        <taxon>Fungi</taxon>
        <taxon>Dikarya</taxon>
        <taxon>Basidiomycota</taxon>
        <taxon>Agaricomycotina</taxon>
        <taxon>Agaricomycetes</taxon>
        <taxon>Agaricomycetidae</taxon>
        <taxon>Agaricales</taxon>
        <taxon>Marasmiineae</taxon>
        <taxon>Mycenaceae</taxon>
        <taxon>Mycena</taxon>
    </lineage>
</organism>
<dbReference type="EMBL" id="JARIHO010000036">
    <property type="protein sequence ID" value="KAJ7330888.1"/>
    <property type="molecule type" value="Genomic_DNA"/>
</dbReference>
<feature type="compositionally biased region" description="Polar residues" evidence="1">
    <location>
        <begin position="25"/>
        <end position="35"/>
    </location>
</feature>
<dbReference type="AlphaFoldDB" id="A0AAD6ZN50"/>
<gene>
    <name evidence="2" type="ORF">DFH08DRAFT_814978</name>
</gene>
<dbReference type="Proteomes" id="UP001218218">
    <property type="component" value="Unassembled WGS sequence"/>
</dbReference>
<accession>A0AAD6ZN50</accession>
<protein>
    <submittedName>
        <fullName evidence="2">Uncharacterized protein</fullName>
    </submittedName>
</protein>
<evidence type="ECO:0000256" key="1">
    <source>
        <dbReference type="SAM" id="MobiDB-lite"/>
    </source>
</evidence>